<sequence>MGPTGDSGEKRITSYADVVRGHKRFGHESKSTEEIATVAARKRAVVPTDGASTEQNTAKKISPKKGTRSTQKKGHKPSPTGAHQRASQAGQAAGGSPHKSSPRARTAKKSTKPSFSYAEAVKGKPSPATLQTNQTKNAEARGGVQAAVGSPAHTGVSKSEPDPSPSPKLLHVGLGDGDNLVTFLHRQKGGWSRGVESQNLLELLYGQPFHHFSAGDVSSTLPSSLLPSTTPFSTPLLTLLQILHQASADSKMSQARDDVDARIAGILQAHDTLPNGENVDVAISRAVNNTASNENQHSEDDEVDSDIYFAVDNSQHNAQREWTRLVIASHNRGQISLWGTPRGWNVRVDCRGQSWMLQREILCANSTFFRHRLPRRNPNGIFVIFDCSEQDPLQLVTALQYMYHDDWLKEQMLLRYALVGYAIREATFAYIAGASIGFERMMLDALSALHEIALQLVLFFRNNQRYTLEELDMSGLYEPLALALNICYEQGDGGVWLLPLRASLAHLVDGVMLWLALDQGFHNVPVGSWSQGLWAKTMRESRHFSDLGILDDMWGVMNDVLAAREARGLRPLEARPPDDPPDAGPAGAGGGNGTAPPPAQTAPNTQPYGWLSNGAQPTLDQWERAFTERGLRQLVNPGSNHPQDPGTAERLRFSVRLTEPPPSSQRLFDNTSLRFTSSPYWFGLGLSHHTLHHASRRRLHVSMDRVLLRQQFGIRHLDFSEGTVLHHGHI</sequence>
<proteinExistence type="predicted"/>
<dbReference type="Proteomes" id="UP000724584">
    <property type="component" value="Unassembled WGS sequence"/>
</dbReference>
<protein>
    <submittedName>
        <fullName evidence="1">Uncharacterized protein</fullName>
    </submittedName>
</protein>
<gene>
    <name evidence="1" type="ORF">F5144DRAFT_40502</name>
</gene>
<reference evidence="1 2" key="1">
    <citation type="journal article" date="2021" name="Nat. Commun.">
        <title>Genetic determinants of endophytism in the Arabidopsis root mycobiome.</title>
        <authorList>
            <person name="Mesny F."/>
            <person name="Miyauchi S."/>
            <person name="Thiergart T."/>
            <person name="Pickel B."/>
            <person name="Atanasova L."/>
            <person name="Karlsson M."/>
            <person name="Huettel B."/>
            <person name="Barry K.W."/>
            <person name="Haridas S."/>
            <person name="Chen C."/>
            <person name="Bauer D."/>
            <person name="Andreopoulos W."/>
            <person name="Pangilinan J."/>
            <person name="LaButti K."/>
            <person name="Riley R."/>
            <person name="Lipzen A."/>
            <person name="Clum A."/>
            <person name="Drula E."/>
            <person name="Henrissat B."/>
            <person name="Kohler A."/>
            <person name="Grigoriev I.V."/>
            <person name="Martin F.M."/>
            <person name="Hacquard S."/>
        </authorList>
    </citation>
    <scope>NUCLEOTIDE SEQUENCE [LARGE SCALE GENOMIC DNA]</scope>
    <source>
        <strain evidence="1 2">MPI-SDFR-AT-0079</strain>
    </source>
</reference>
<keyword evidence="2" id="KW-1185">Reference proteome</keyword>
<evidence type="ECO:0000313" key="1">
    <source>
        <dbReference type="EMBL" id="KAH6650305.1"/>
    </source>
</evidence>
<comment type="caution">
    <text evidence="1">The sequence shown here is derived from an EMBL/GenBank/DDBJ whole genome shotgun (WGS) entry which is preliminary data.</text>
</comment>
<accession>A0ACB7PPQ8</accession>
<evidence type="ECO:0000313" key="2">
    <source>
        <dbReference type="Proteomes" id="UP000724584"/>
    </source>
</evidence>
<organism evidence="1 2">
    <name type="scientific">Chaetomium tenue</name>
    <dbReference type="NCBI Taxonomy" id="1854479"/>
    <lineage>
        <taxon>Eukaryota</taxon>
        <taxon>Fungi</taxon>
        <taxon>Dikarya</taxon>
        <taxon>Ascomycota</taxon>
        <taxon>Pezizomycotina</taxon>
        <taxon>Sordariomycetes</taxon>
        <taxon>Sordariomycetidae</taxon>
        <taxon>Sordariales</taxon>
        <taxon>Chaetomiaceae</taxon>
        <taxon>Chaetomium</taxon>
    </lineage>
</organism>
<dbReference type="EMBL" id="JAGIZQ010000001">
    <property type="protein sequence ID" value="KAH6650305.1"/>
    <property type="molecule type" value="Genomic_DNA"/>
</dbReference>
<name>A0ACB7PPQ8_9PEZI</name>